<keyword evidence="4" id="KW-0106">Calcium</keyword>
<dbReference type="Pfam" id="PF07885">
    <property type="entry name" value="Ion_trans_2"/>
    <property type="match status" value="2"/>
</dbReference>
<evidence type="ECO:0000256" key="3">
    <source>
        <dbReference type="ARBA" id="ARBA00022692"/>
    </source>
</evidence>
<dbReference type="GO" id="GO:0005886">
    <property type="term" value="C:plasma membrane"/>
    <property type="evidence" value="ECO:0007669"/>
    <property type="project" value="TreeGrafter"/>
</dbReference>
<protein>
    <recommendedName>
        <fullName evidence="11">EF-hand domain-containing protein</fullName>
    </recommendedName>
</protein>
<dbReference type="PRINTS" id="PR01333">
    <property type="entry name" value="2POREKCHANEL"/>
</dbReference>
<feature type="transmembrane region" description="Helical" evidence="10">
    <location>
        <begin position="253"/>
        <end position="273"/>
    </location>
</feature>
<keyword evidence="6" id="KW-0406">Ion transport</keyword>
<dbReference type="SMART" id="SM00054">
    <property type="entry name" value="EFh"/>
    <property type="match status" value="2"/>
</dbReference>
<dbReference type="SUPFAM" id="SSF81324">
    <property type="entry name" value="Voltage-gated potassium channels"/>
    <property type="match status" value="2"/>
</dbReference>
<feature type="region of interest" description="Disordered" evidence="9">
    <location>
        <begin position="1"/>
        <end position="25"/>
    </location>
</feature>
<evidence type="ECO:0000256" key="6">
    <source>
        <dbReference type="ARBA" id="ARBA00023065"/>
    </source>
</evidence>
<dbReference type="InterPro" id="IPR018247">
    <property type="entry name" value="EF_Hand_1_Ca_BS"/>
</dbReference>
<dbReference type="InterPro" id="IPR011992">
    <property type="entry name" value="EF-hand-dom_pair"/>
</dbReference>
<evidence type="ECO:0000256" key="9">
    <source>
        <dbReference type="SAM" id="MobiDB-lite"/>
    </source>
</evidence>
<keyword evidence="3 10" id="KW-0812">Transmembrane</keyword>
<dbReference type="InterPro" id="IPR002048">
    <property type="entry name" value="EF_hand_dom"/>
</dbReference>
<dbReference type="GO" id="GO:0030322">
    <property type="term" value="P:stabilization of membrane potential"/>
    <property type="evidence" value="ECO:0007669"/>
    <property type="project" value="TreeGrafter"/>
</dbReference>
<gene>
    <name evidence="12" type="ORF">TL16_g09062</name>
</gene>
<dbReference type="Gene3D" id="1.10.287.70">
    <property type="match status" value="2"/>
</dbReference>
<keyword evidence="5 10" id="KW-1133">Transmembrane helix</keyword>
<dbReference type="GO" id="GO:0005737">
    <property type="term" value="C:cytoplasm"/>
    <property type="evidence" value="ECO:0007669"/>
    <property type="project" value="UniProtKB-ARBA"/>
</dbReference>
<dbReference type="Proteomes" id="UP001162640">
    <property type="component" value="Unassembled WGS sequence"/>
</dbReference>
<evidence type="ECO:0000259" key="11">
    <source>
        <dbReference type="PROSITE" id="PS50222"/>
    </source>
</evidence>
<evidence type="ECO:0000313" key="13">
    <source>
        <dbReference type="Proteomes" id="UP001162640"/>
    </source>
</evidence>
<organism evidence="12 13">
    <name type="scientific">Triparma laevis f. inornata</name>
    <dbReference type="NCBI Taxonomy" id="1714386"/>
    <lineage>
        <taxon>Eukaryota</taxon>
        <taxon>Sar</taxon>
        <taxon>Stramenopiles</taxon>
        <taxon>Ochrophyta</taxon>
        <taxon>Bolidophyceae</taxon>
        <taxon>Parmales</taxon>
        <taxon>Triparmaceae</taxon>
        <taxon>Triparma</taxon>
    </lineage>
</organism>
<feature type="transmembrane region" description="Helical" evidence="10">
    <location>
        <begin position="285"/>
        <end position="307"/>
    </location>
</feature>
<dbReference type="EMBL" id="BLQM01000305">
    <property type="protein sequence ID" value="GMH81846.1"/>
    <property type="molecule type" value="Genomic_DNA"/>
</dbReference>
<keyword evidence="2" id="KW-0813">Transport</keyword>
<feature type="transmembrane region" description="Helical" evidence="10">
    <location>
        <begin position="112"/>
        <end position="139"/>
    </location>
</feature>
<keyword evidence="7 10" id="KW-0472">Membrane</keyword>
<dbReference type="PROSITE" id="PS50222">
    <property type="entry name" value="EF_HAND_2"/>
    <property type="match status" value="1"/>
</dbReference>
<dbReference type="InterPro" id="IPR013099">
    <property type="entry name" value="K_chnl_dom"/>
</dbReference>
<dbReference type="GO" id="GO:0005509">
    <property type="term" value="F:calcium ion binding"/>
    <property type="evidence" value="ECO:0007669"/>
    <property type="project" value="InterPro"/>
</dbReference>
<dbReference type="PANTHER" id="PTHR11003:SF291">
    <property type="entry name" value="IP11374P"/>
    <property type="match status" value="1"/>
</dbReference>
<keyword evidence="8" id="KW-0407">Ion channel</keyword>
<dbReference type="CDD" id="cd00051">
    <property type="entry name" value="EFh"/>
    <property type="match status" value="1"/>
</dbReference>
<dbReference type="Gene3D" id="1.10.238.10">
    <property type="entry name" value="EF-hand"/>
    <property type="match status" value="1"/>
</dbReference>
<feature type="transmembrane region" description="Helical" evidence="10">
    <location>
        <begin position="221"/>
        <end position="241"/>
    </location>
</feature>
<evidence type="ECO:0000256" key="2">
    <source>
        <dbReference type="ARBA" id="ARBA00022448"/>
    </source>
</evidence>
<evidence type="ECO:0000256" key="7">
    <source>
        <dbReference type="ARBA" id="ARBA00023136"/>
    </source>
</evidence>
<evidence type="ECO:0000256" key="8">
    <source>
        <dbReference type="ARBA" id="ARBA00023303"/>
    </source>
</evidence>
<feature type="transmembrane region" description="Helical" evidence="10">
    <location>
        <begin position="61"/>
        <end position="80"/>
    </location>
</feature>
<comment type="subcellular location">
    <subcellularLocation>
        <location evidence="1">Membrane</location>
        <topology evidence="1">Multi-pass membrane protein</topology>
    </subcellularLocation>
</comment>
<proteinExistence type="predicted"/>
<evidence type="ECO:0000256" key="1">
    <source>
        <dbReference type="ARBA" id="ARBA00004141"/>
    </source>
</evidence>
<evidence type="ECO:0000256" key="4">
    <source>
        <dbReference type="ARBA" id="ARBA00022837"/>
    </source>
</evidence>
<name>A0A9W7AZR9_9STRA</name>
<dbReference type="AlphaFoldDB" id="A0A9W7AZR9"/>
<evidence type="ECO:0000313" key="12">
    <source>
        <dbReference type="EMBL" id="GMH81846.1"/>
    </source>
</evidence>
<sequence>MWAQVRVADTEDPSSDPETKPTAPEHRFEIADTNETLAGHDKLANDEAAELDRNKQNIAKYAFLITISYMTFGVLSITLIENWTVIDSIYFVIVTLTTVGYGDQESWSSDGIILFVGVYALVGMILMSSALGIIAAHVIERQEIALREAQRKIKEAQLNSGLDSMVTMKNGMGLEMTKGMRSTLKKAGTFTGGKMITGAETTISIVDRILPKFVKDLFRSLWIKLLQLFMTVLMGMVLIYFDHQAAPDTDTPNFIHCFYFAVITGTTIGYGDISPQTPTGRVVGVVYILLAVVSLGNVLGDIASYFVEAKKKEALEKILKKRITMDDFTTFDLNGDGRIERAEFVIRKLLLMGILADSDVAMVEREFDKMDDDGSGDITPDELKAWMNKKKKHAAGAWRKAALAARKVTKQAVIDTHNVTDYTETA</sequence>
<dbReference type="PANTHER" id="PTHR11003">
    <property type="entry name" value="POTASSIUM CHANNEL, SUBFAMILY K"/>
    <property type="match status" value="1"/>
</dbReference>
<feature type="domain" description="EF-hand" evidence="11">
    <location>
        <begin position="358"/>
        <end position="393"/>
    </location>
</feature>
<dbReference type="InterPro" id="IPR003280">
    <property type="entry name" value="2pore_dom_K_chnl"/>
</dbReference>
<dbReference type="PRINTS" id="PR00169">
    <property type="entry name" value="KCHANNEL"/>
</dbReference>
<reference evidence="13" key="1">
    <citation type="journal article" date="2023" name="Commun. Biol.">
        <title>Genome analysis of Parmales, the sister group of diatoms, reveals the evolutionary specialization of diatoms from phago-mixotrophs to photoautotrophs.</title>
        <authorList>
            <person name="Ban H."/>
            <person name="Sato S."/>
            <person name="Yoshikawa S."/>
            <person name="Yamada K."/>
            <person name="Nakamura Y."/>
            <person name="Ichinomiya M."/>
            <person name="Sato N."/>
            <person name="Blanc-Mathieu R."/>
            <person name="Endo H."/>
            <person name="Kuwata A."/>
            <person name="Ogata H."/>
        </authorList>
    </citation>
    <scope>NUCLEOTIDE SEQUENCE [LARGE SCALE GENOMIC DNA]</scope>
</reference>
<evidence type="ECO:0000256" key="10">
    <source>
        <dbReference type="SAM" id="Phobius"/>
    </source>
</evidence>
<evidence type="ECO:0000256" key="5">
    <source>
        <dbReference type="ARBA" id="ARBA00022989"/>
    </source>
</evidence>
<dbReference type="GO" id="GO:0015271">
    <property type="term" value="F:outward rectifier potassium channel activity"/>
    <property type="evidence" value="ECO:0007669"/>
    <property type="project" value="TreeGrafter"/>
</dbReference>
<dbReference type="PROSITE" id="PS00018">
    <property type="entry name" value="EF_HAND_1"/>
    <property type="match status" value="2"/>
</dbReference>
<dbReference type="Pfam" id="PF13202">
    <property type="entry name" value="EF-hand_5"/>
    <property type="match status" value="2"/>
</dbReference>
<dbReference type="SUPFAM" id="SSF47473">
    <property type="entry name" value="EF-hand"/>
    <property type="match status" value="1"/>
</dbReference>
<dbReference type="GO" id="GO:0022841">
    <property type="term" value="F:potassium ion leak channel activity"/>
    <property type="evidence" value="ECO:0007669"/>
    <property type="project" value="TreeGrafter"/>
</dbReference>
<comment type="caution">
    <text evidence="12">The sequence shown here is derived from an EMBL/GenBank/DDBJ whole genome shotgun (WGS) entry which is preliminary data.</text>
</comment>
<accession>A0A9W7AZR9</accession>